<dbReference type="GO" id="GO:0000976">
    <property type="term" value="F:transcription cis-regulatory region binding"/>
    <property type="evidence" value="ECO:0007669"/>
    <property type="project" value="TreeGrafter"/>
</dbReference>
<dbReference type="PROSITE" id="PS51755">
    <property type="entry name" value="OMPR_PHOB"/>
    <property type="match status" value="1"/>
</dbReference>
<dbReference type="PANTHER" id="PTHR48111">
    <property type="entry name" value="REGULATOR OF RPOS"/>
    <property type="match status" value="1"/>
</dbReference>
<evidence type="ECO:0000256" key="1">
    <source>
        <dbReference type="ARBA" id="ARBA00018672"/>
    </source>
</evidence>
<dbReference type="GO" id="GO:0032993">
    <property type="term" value="C:protein-DNA complex"/>
    <property type="evidence" value="ECO:0007669"/>
    <property type="project" value="TreeGrafter"/>
</dbReference>
<dbReference type="CDD" id="cd00383">
    <property type="entry name" value="trans_reg_C"/>
    <property type="match status" value="1"/>
</dbReference>
<keyword evidence="2" id="KW-0805">Transcription regulation</keyword>
<evidence type="ECO:0000256" key="2">
    <source>
        <dbReference type="ARBA" id="ARBA00023015"/>
    </source>
</evidence>
<gene>
    <name evidence="10" type="ORF">VN21_00925</name>
</gene>
<dbReference type="Gene3D" id="6.10.250.690">
    <property type="match status" value="1"/>
</dbReference>
<dbReference type="InterPro" id="IPR001867">
    <property type="entry name" value="OmpR/PhoB-type_DNA-bd"/>
</dbReference>
<dbReference type="PANTHER" id="PTHR48111:SF73">
    <property type="entry name" value="ALKALINE PHOSPHATASE SYNTHESIS TRANSCRIPTIONAL REGULATORY PROTEIN PHOP"/>
    <property type="match status" value="1"/>
</dbReference>
<comment type="caution">
    <text evidence="10">The sequence shown here is derived from an EMBL/GenBank/DDBJ whole genome shotgun (WGS) entry which is preliminary data.</text>
</comment>
<dbReference type="Pfam" id="PF00486">
    <property type="entry name" value="Trans_reg_C"/>
    <property type="match status" value="1"/>
</dbReference>
<dbReference type="PROSITE" id="PS50110">
    <property type="entry name" value="RESPONSE_REGULATORY"/>
    <property type="match status" value="1"/>
</dbReference>
<feature type="domain" description="Response regulatory" evidence="8">
    <location>
        <begin position="3"/>
        <end position="116"/>
    </location>
</feature>
<dbReference type="GO" id="GO:0000156">
    <property type="term" value="F:phosphorelay response regulator activity"/>
    <property type="evidence" value="ECO:0007669"/>
    <property type="project" value="TreeGrafter"/>
</dbReference>
<dbReference type="SUPFAM" id="SSF46894">
    <property type="entry name" value="C-terminal effector domain of the bipartite response regulators"/>
    <property type="match status" value="1"/>
</dbReference>
<evidence type="ECO:0000259" key="8">
    <source>
        <dbReference type="PROSITE" id="PS50110"/>
    </source>
</evidence>
<name>A0A0M3DJU2_9FIRM</name>
<dbReference type="GO" id="GO:0006355">
    <property type="term" value="P:regulation of DNA-templated transcription"/>
    <property type="evidence" value="ECO:0007669"/>
    <property type="project" value="InterPro"/>
</dbReference>
<evidence type="ECO:0000256" key="5">
    <source>
        <dbReference type="ARBA" id="ARBA00024867"/>
    </source>
</evidence>
<dbReference type="Pfam" id="PF00072">
    <property type="entry name" value="Response_reg"/>
    <property type="match status" value="1"/>
</dbReference>
<evidence type="ECO:0000313" key="11">
    <source>
        <dbReference type="Proteomes" id="UP000034407"/>
    </source>
</evidence>
<dbReference type="InterPro" id="IPR016032">
    <property type="entry name" value="Sig_transdc_resp-reg_C-effctor"/>
</dbReference>
<dbReference type="EMBL" id="LBBT01000018">
    <property type="protein sequence ID" value="KKY02855.1"/>
    <property type="molecule type" value="Genomic_DNA"/>
</dbReference>
<evidence type="ECO:0000256" key="6">
    <source>
        <dbReference type="PROSITE-ProRule" id="PRU00169"/>
    </source>
</evidence>
<evidence type="ECO:0000259" key="9">
    <source>
        <dbReference type="PROSITE" id="PS51755"/>
    </source>
</evidence>
<evidence type="ECO:0000256" key="3">
    <source>
        <dbReference type="ARBA" id="ARBA00023125"/>
    </source>
</evidence>
<feature type="modified residue" description="4-aspartylphosphate" evidence="6">
    <location>
        <position position="52"/>
    </location>
</feature>
<feature type="DNA-binding region" description="OmpR/PhoB-type" evidence="7">
    <location>
        <begin position="126"/>
        <end position="226"/>
    </location>
</feature>
<sequence length="232" mass="27064">MKKILLVEDDEALAMGTEYSLIEEGFEVKVVGSVEDAKSEIENNNYDLAILDINLPDGTGYDVCKFIRKNKDMSIIFLTALDEEVNIVLGLDIGADDYITKPFRIRELLSRIKAVLRRSNKYNSVKRYLKSKDIIVDTFSINIKKNRQEILLTTQEYKLLLSFMKNPNQFLSRDDLLEAVFKKDYCYVDDNTISVYIKRLRDKIEDNPKEPKYIVNKRGMGYKWNMEVEEVM</sequence>
<dbReference type="OrthoDB" id="9803564at2"/>
<dbReference type="SUPFAM" id="SSF52172">
    <property type="entry name" value="CheY-like"/>
    <property type="match status" value="1"/>
</dbReference>
<protein>
    <recommendedName>
        <fullName evidence="1">Stage 0 sporulation protein A homolog</fullName>
    </recommendedName>
</protein>
<comment type="function">
    <text evidence="5">May play the central regulatory role in sporulation. It may be an element of the effector pathway responsible for the activation of sporulation genes in response to nutritional stress. Spo0A may act in concert with spo0H (a sigma factor) to control the expression of some genes that are critical to the sporulation process.</text>
</comment>
<dbReference type="AlphaFoldDB" id="A0A0M3DJU2"/>
<proteinExistence type="predicted"/>
<accession>A0A0M3DJU2</accession>
<evidence type="ECO:0000256" key="7">
    <source>
        <dbReference type="PROSITE-ProRule" id="PRU01091"/>
    </source>
</evidence>
<reference evidence="10 11" key="1">
    <citation type="submission" date="2015-04" db="EMBL/GenBank/DDBJ databases">
        <title>Microcin producing Clostridium sp. JC272T.</title>
        <authorList>
            <person name="Jyothsna T."/>
            <person name="Sasikala C."/>
            <person name="Ramana C."/>
        </authorList>
    </citation>
    <scope>NUCLEOTIDE SEQUENCE [LARGE SCALE GENOMIC DNA]</scope>
    <source>
        <strain evidence="10 11">JC272</strain>
    </source>
</reference>
<dbReference type="RefSeq" id="WP_046821609.1">
    <property type="nucleotide sequence ID" value="NZ_LBBT01000018.1"/>
</dbReference>
<dbReference type="SMART" id="SM00448">
    <property type="entry name" value="REC"/>
    <property type="match status" value="1"/>
</dbReference>
<evidence type="ECO:0000313" key="10">
    <source>
        <dbReference type="EMBL" id="KKY02855.1"/>
    </source>
</evidence>
<dbReference type="InterPro" id="IPR001789">
    <property type="entry name" value="Sig_transdc_resp-reg_receiver"/>
</dbReference>
<dbReference type="GO" id="GO:0005829">
    <property type="term" value="C:cytosol"/>
    <property type="evidence" value="ECO:0007669"/>
    <property type="project" value="TreeGrafter"/>
</dbReference>
<keyword evidence="3 7" id="KW-0238">DNA-binding</keyword>
<keyword evidence="11" id="KW-1185">Reference proteome</keyword>
<dbReference type="Proteomes" id="UP000034407">
    <property type="component" value="Unassembled WGS sequence"/>
</dbReference>
<dbReference type="CDD" id="cd17574">
    <property type="entry name" value="REC_OmpR"/>
    <property type="match status" value="1"/>
</dbReference>
<dbReference type="PATRIC" id="fig|1629550.3.peg.141"/>
<keyword evidence="6" id="KW-0597">Phosphoprotein</keyword>
<feature type="domain" description="OmpR/PhoB-type" evidence="9">
    <location>
        <begin position="126"/>
        <end position="226"/>
    </location>
</feature>
<dbReference type="Gene3D" id="3.40.50.2300">
    <property type="match status" value="1"/>
</dbReference>
<dbReference type="SMART" id="SM00862">
    <property type="entry name" value="Trans_reg_C"/>
    <property type="match status" value="1"/>
</dbReference>
<dbReference type="InterPro" id="IPR036388">
    <property type="entry name" value="WH-like_DNA-bd_sf"/>
</dbReference>
<organism evidence="10 11">
    <name type="scientific">Paraclostridium benzoelyticum</name>
    <dbReference type="NCBI Taxonomy" id="1629550"/>
    <lineage>
        <taxon>Bacteria</taxon>
        <taxon>Bacillati</taxon>
        <taxon>Bacillota</taxon>
        <taxon>Clostridia</taxon>
        <taxon>Peptostreptococcales</taxon>
        <taxon>Peptostreptococcaceae</taxon>
        <taxon>Paraclostridium</taxon>
    </lineage>
</organism>
<dbReference type="Gene3D" id="1.10.10.10">
    <property type="entry name" value="Winged helix-like DNA-binding domain superfamily/Winged helix DNA-binding domain"/>
    <property type="match status" value="1"/>
</dbReference>
<keyword evidence="4" id="KW-0804">Transcription</keyword>
<dbReference type="InterPro" id="IPR039420">
    <property type="entry name" value="WalR-like"/>
</dbReference>
<evidence type="ECO:0000256" key="4">
    <source>
        <dbReference type="ARBA" id="ARBA00023163"/>
    </source>
</evidence>
<dbReference type="InterPro" id="IPR011006">
    <property type="entry name" value="CheY-like_superfamily"/>
</dbReference>